<dbReference type="AlphaFoldDB" id="A0A3M7SQD6"/>
<reference evidence="2 3" key="1">
    <citation type="journal article" date="2018" name="Sci. Rep.">
        <title>Genomic signatures of local adaptation to the degree of environmental predictability in rotifers.</title>
        <authorList>
            <person name="Franch-Gras L."/>
            <person name="Hahn C."/>
            <person name="Garcia-Roger E.M."/>
            <person name="Carmona M.J."/>
            <person name="Serra M."/>
            <person name="Gomez A."/>
        </authorList>
    </citation>
    <scope>NUCLEOTIDE SEQUENCE [LARGE SCALE GENOMIC DNA]</scope>
    <source>
        <strain evidence="2">HYR1</strain>
    </source>
</reference>
<dbReference type="PANTHER" id="PTHR13832">
    <property type="entry name" value="PROTEIN PHOSPHATASE 2C"/>
    <property type="match status" value="1"/>
</dbReference>
<dbReference type="GO" id="GO:0004722">
    <property type="term" value="F:protein serine/threonine phosphatase activity"/>
    <property type="evidence" value="ECO:0007669"/>
    <property type="project" value="InterPro"/>
</dbReference>
<dbReference type="InterPro" id="IPR015655">
    <property type="entry name" value="PP2C"/>
</dbReference>
<dbReference type="PANTHER" id="PTHR13832:SF533">
    <property type="entry name" value="TGF-BETA-ACTIVATED KINASE 1 AND MAP3K7-BINDING PROTEIN 1"/>
    <property type="match status" value="1"/>
</dbReference>
<dbReference type="PROSITE" id="PS51746">
    <property type="entry name" value="PPM_2"/>
    <property type="match status" value="1"/>
</dbReference>
<keyword evidence="2" id="KW-0418">Kinase</keyword>
<dbReference type="OrthoDB" id="10049211at2759"/>
<proteinExistence type="predicted"/>
<dbReference type="EMBL" id="REGN01000960">
    <property type="protein sequence ID" value="RNA37902.1"/>
    <property type="molecule type" value="Genomic_DNA"/>
</dbReference>
<evidence type="ECO:0000313" key="3">
    <source>
        <dbReference type="Proteomes" id="UP000276133"/>
    </source>
</evidence>
<keyword evidence="2" id="KW-0808">Transferase</keyword>
<evidence type="ECO:0000313" key="2">
    <source>
        <dbReference type="EMBL" id="RNA37902.1"/>
    </source>
</evidence>
<evidence type="ECO:0000259" key="1">
    <source>
        <dbReference type="PROSITE" id="PS51746"/>
    </source>
</evidence>
<dbReference type="STRING" id="10195.A0A3M7SQD6"/>
<comment type="caution">
    <text evidence="2">The sequence shown here is derived from an EMBL/GenBank/DDBJ whole genome shotgun (WGS) entry which is preliminary data.</text>
</comment>
<sequence>MNFYSLENLTKKYSKWTDAIKRDSKYCGIGTVNNRVKIQHGQILEQPCEDRSFSFELKDGEIYAYAVIDGFNGTWVVDFLEQFLLSNLYFDHLSDLSIKSNEEINDLLIKEFFDAERYLSEQSQETLAKRASINIHLANLNKRCPEYAEKIEELKMLNDDLTIGAYAVVSLIVNDRLFVTNLGTSHCFVCVYDKSNREKKVITLETEHSLRNLSEIQRLINLKADVKEYDYDSSPSIKHSRCFGDFYSKYFFYENPQFDTVTKNYFYIRTQFYN</sequence>
<dbReference type="GO" id="GO:0016301">
    <property type="term" value="F:kinase activity"/>
    <property type="evidence" value="ECO:0007669"/>
    <property type="project" value="UniProtKB-KW"/>
</dbReference>
<dbReference type="Proteomes" id="UP000276133">
    <property type="component" value="Unassembled WGS sequence"/>
</dbReference>
<dbReference type="Gene3D" id="3.60.40.10">
    <property type="entry name" value="PPM-type phosphatase domain"/>
    <property type="match status" value="1"/>
</dbReference>
<gene>
    <name evidence="2" type="ORF">BpHYR1_047024</name>
</gene>
<name>A0A3M7SQD6_BRAPC</name>
<dbReference type="Pfam" id="PF00481">
    <property type="entry name" value="PP2C"/>
    <property type="match status" value="1"/>
</dbReference>
<protein>
    <submittedName>
        <fullName evidence="2">TGF-beta-activated kinase 1 and MAP3K7-binding 1-like isoform X1</fullName>
    </submittedName>
</protein>
<keyword evidence="3" id="KW-1185">Reference proteome</keyword>
<feature type="domain" description="PPM-type phosphatase" evidence="1">
    <location>
        <begin position="26"/>
        <end position="274"/>
    </location>
</feature>
<dbReference type="InterPro" id="IPR036457">
    <property type="entry name" value="PPM-type-like_dom_sf"/>
</dbReference>
<organism evidence="2 3">
    <name type="scientific">Brachionus plicatilis</name>
    <name type="common">Marine rotifer</name>
    <name type="synonym">Brachionus muelleri</name>
    <dbReference type="NCBI Taxonomy" id="10195"/>
    <lineage>
        <taxon>Eukaryota</taxon>
        <taxon>Metazoa</taxon>
        <taxon>Spiralia</taxon>
        <taxon>Gnathifera</taxon>
        <taxon>Rotifera</taxon>
        <taxon>Eurotatoria</taxon>
        <taxon>Monogononta</taxon>
        <taxon>Pseudotrocha</taxon>
        <taxon>Ploima</taxon>
        <taxon>Brachionidae</taxon>
        <taxon>Brachionus</taxon>
    </lineage>
</organism>
<dbReference type="SUPFAM" id="SSF81606">
    <property type="entry name" value="PP2C-like"/>
    <property type="match status" value="1"/>
</dbReference>
<dbReference type="InterPro" id="IPR001932">
    <property type="entry name" value="PPM-type_phosphatase-like_dom"/>
</dbReference>
<accession>A0A3M7SQD6</accession>